<name>A0A8D8Q137_9HEMI</name>
<reference evidence="2" key="1">
    <citation type="submission" date="2021-05" db="EMBL/GenBank/DDBJ databases">
        <authorList>
            <person name="Alioto T."/>
            <person name="Alioto T."/>
            <person name="Gomez Garrido J."/>
        </authorList>
    </citation>
    <scope>NUCLEOTIDE SEQUENCE</scope>
</reference>
<protein>
    <submittedName>
        <fullName evidence="2">Uncharacterized protein</fullName>
    </submittedName>
</protein>
<sequence length="114" mass="13576">MSEVQLTLIPTYREIQTNPTALVYFVSLEISNPLKVCFKEITFTVVCRDVFLNFLLNSFKSWKKTILAERFCAIWDSTRFHFFLFVKNWWKQILQIILFLMLQSGIFIQVVVNN</sequence>
<feature type="transmembrane region" description="Helical" evidence="1">
    <location>
        <begin position="93"/>
        <end position="112"/>
    </location>
</feature>
<dbReference type="AlphaFoldDB" id="A0A8D8Q137"/>
<keyword evidence="1" id="KW-0812">Transmembrane</keyword>
<proteinExistence type="predicted"/>
<accession>A0A8D8Q137</accession>
<keyword evidence="1" id="KW-1133">Transmembrane helix</keyword>
<evidence type="ECO:0000256" key="1">
    <source>
        <dbReference type="SAM" id="Phobius"/>
    </source>
</evidence>
<keyword evidence="1" id="KW-0472">Membrane</keyword>
<evidence type="ECO:0000313" key="2">
    <source>
        <dbReference type="EMBL" id="CAG6621385.1"/>
    </source>
</evidence>
<dbReference type="EMBL" id="HBUF01050060">
    <property type="protein sequence ID" value="CAG6621385.1"/>
    <property type="molecule type" value="Transcribed_RNA"/>
</dbReference>
<organism evidence="2">
    <name type="scientific">Cacopsylla melanoneura</name>
    <dbReference type="NCBI Taxonomy" id="428564"/>
    <lineage>
        <taxon>Eukaryota</taxon>
        <taxon>Metazoa</taxon>
        <taxon>Ecdysozoa</taxon>
        <taxon>Arthropoda</taxon>
        <taxon>Hexapoda</taxon>
        <taxon>Insecta</taxon>
        <taxon>Pterygota</taxon>
        <taxon>Neoptera</taxon>
        <taxon>Paraneoptera</taxon>
        <taxon>Hemiptera</taxon>
        <taxon>Sternorrhyncha</taxon>
        <taxon>Psylloidea</taxon>
        <taxon>Psyllidae</taxon>
        <taxon>Psyllinae</taxon>
        <taxon>Cacopsylla</taxon>
    </lineage>
</organism>